<gene>
    <name evidence="1" type="ORF">DLNHIDIE_01658</name>
</gene>
<organism evidence="1 2">
    <name type="scientific">Acidithiobacillus thiooxidans ATCC 19377</name>
    <dbReference type="NCBI Taxonomy" id="637390"/>
    <lineage>
        <taxon>Bacteria</taxon>
        <taxon>Pseudomonadati</taxon>
        <taxon>Pseudomonadota</taxon>
        <taxon>Acidithiobacillia</taxon>
        <taxon>Acidithiobacillales</taxon>
        <taxon>Acidithiobacillaceae</taxon>
        <taxon>Acidithiobacillus</taxon>
    </lineage>
</organism>
<reference evidence="1 2" key="1">
    <citation type="submission" date="2019-03" db="EMBL/GenBank/DDBJ databases">
        <title>New insights into Acidothiobacillus thiooxidans sulfur metabolism through coupled gene expression, solution geochemistry, microscopy and spectroscopy analyses.</title>
        <authorList>
            <person name="Camacho D."/>
            <person name="Frazao R."/>
            <person name="Fouillen A."/>
            <person name="Nanci A."/>
            <person name="Lang B.F."/>
            <person name="Apte S.C."/>
            <person name="Baron C."/>
            <person name="Warren L.A."/>
        </authorList>
    </citation>
    <scope>NUCLEOTIDE SEQUENCE [LARGE SCALE GENOMIC DNA]</scope>
    <source>
        <strain evidence="1 2">ATCC 19377</strain>
    </source>
</reference>
<protein>
    <submittedName>
        <fullName evidence="1">Uncharacterized protein</fullName>
    </submittedName>
</protein>
<dbReference type="Proteomes" id="UP000315403">
    <property type="component" value="Unassembled WGS sequence"/>
</dbReference>
<accession>A0A543Q636</accession>
<dbReference type="AlphaFoldDB" id="A0A543Q636"/>
<proteinExistence type="predicted"/>
<dbReference type="EMBL" id="SZUV01000001">
    <property type="protein sequence ID" value="TQN51779.1"/>
    <property type="molecule type" value="Genomic_DNA"/>
</dbReference>
<sequence>MCCEKLPVVKPGMGVTMAYSLKTHFVEDLS</sequence>
<name>A0A543Q636_ACITH</name>
<comment type="caution">
    <text evidence="1">The sequence shown here is derived from an EMBL/GenBank/DDBJ whole genome shotgun (WGS) entry which is preliminary data.</text>
</comment>
<evidence type="ECO:0000313" key="1">
    <source>
        <dbReference type="EMBL" id="TQN51779.1"/>
    </source>
</evidence>
<evidence type="ECO:0000313" key="2">
    <source>
        <dbReference type="Proteomes" id="UP000315403"/>
    </source>
</evidence>